<dbReference type="Pfam" id="PF14604">
    <property type="entry name" value="SH3_9"/>
    <property type="match status" value="1"/>
</dbReference>
<accession>A0A8C7IHA4</accession>
<sequence>MALKARALYEFNSENPGEISVKENEVVTLYSEQDIEGWLEGSNSKGERGLFPASYVEILKNDTASTFNNNSTSGSRYANIPTGVTSPGLTALSPPAPAQQQPIYQASQGSDEDWDDDWDDSSTVADEPGVVGVNYQRDFDGNGPSTYRLSTSMSKGSNVQQAKSSATVSRNLNRFSTFVKSGGEAFVLGEAAGFVKDGDKICVVTGQYGPEWQENPYPFACTIDDPTKQTKFKGMKSYIAYKLTPTHTQTQVNRRYKHFDWLYARLVEKFPVISVPHIPEKQATGRFEEDFISKRRKGLIWWMSHMTSHPVLSKCDVFQHFLTCNSTDEKSWKQGKRKAEKDEMVGANFFLTISTPSGPPLDLVEVESKIDGFKAFTKKMDDSVVQVNATTNEFARKQITGFKKEYQKVGQAFKVLGQAFELDQQAYSVGLNQAIAYTGEAYDAIGDYFAEQPRQDVDPLMDLLQLYQGHLANYPDIIHVQKGALTKVKESQKHVEEGKMDAPQADGVNERCNIISFATLAEIQHFHQVRVRDFKAQMQQYLTEQIGFFQKITGKLEEALQKYDNA</sequence>
<name>A0A8C7IHA4_ONCKI</name>
<dbReference type="Gene3D" id="3.30.1520.10">
    <property type="entry name" value="Phox-like domain"/>
    <property type="match status" value="1"/>
</dbReference>
<evidence type="ECO:0000256" key="13">
    <source>
        <dbReference type="PIRSR" id="PIRSR027744-1"/>
    </source>
</evidence>
<dbReference type="Ensembl" id="ENSOKIT00005077810.1">
    <property type="protein sequence ID" value="ENSOKIP00005073027.1"/>
    <property type="gene ID" value="ENSOKIG00005031536.1"/>
</dbReference>
<feature type="binding site" evidence="13">
    <location>
        <position position="257"/>
    </location>
    <ligand>
        <name>a 1,2-diacyl-sn-glycero-3-phospho-(1D-myo-inositol-4,5-bisphosphate)</name>
        <dbReference type="ChEBI" id="CHEBI:58456"/>
    </ligand>
</feature>
<dbReference type="SMART" id="SM00312">
    <property type="entry name" value="PX"/>
    <property type="match status" value="1"/>
</dbReference>
<dbReference type="AlphaFoldDB" id="A0A8C7IHA4"/>
<dbReference type="PANTHER" id="PTHR45827:SF4">
    <property type="entry name" value="SORTING NEXIN-18"/>
    <property type="match status" value="1"/>
</dbReference>
<feature type="domain" description="SH3" evidence="16">
    <location>
        <begin position="1"/>
        <end position="61"/>
    </location>
</feature>
<reference evidence="18" key="2">
    <citation type="submission" date="2025-09" db="UniProtKB">
        <authorList>
            <consortium name="Ensembl"/>
        </authorList>
    </citation>
    <scope>IDENTIFICATION</scope>
</reference>
<comment type="similarity">
    <text evidence="2 12">Belongs to the sorting nexin family.</text>
</comment>
<feature type="domain" description="PX" evidence="17">
    <location>
        <begin position="219"/>
        <end position="329"/>
    </location>
</feature>
<feature type="region of interest" description="Disordered" evidence="15">
    <location>
        <begin position="86"/>
        <end position="127"/>
    </location>
</feature>
<keyword evidence="3 14" id="KW-0728">SH3 domain</keyword>
<dbReference type="InterPro" id="IPR027267">
    <property type="entry name" value="AH/BAR_dom_sf"/>
</dbReference>
<dbReference type="Proteomes" id="UP000694557">
    <property type="component" value="Unassembled WGS sequence"/>
</dbReference>
<evidence type="ECO:0000256" key="7">
    <source>
        <dbReference type="ARBA" id="ARBA00022776"/>
    </source>
</evidence>
<evidence type="ECO:0000313" key="19">
    <source>
        <dbReference type="Proteomes" id="UP000694557"/>
    </source>
</evidence>
<evidence type="ECO:0000256" key="9">
    <source>
        <dbReference type="ARBA" id="ARBA00023136"/>
    </source>
</evidence>
<evidence type="ECO:0000256" key="14">
    <source>
        <dbReference type="PROSITE-ProRule" id="PRU00192"/>
    </source>
</evidence>
<reference evidence="18" key="1">
    <citation type="submission" date="2025-08" db="UniProtKB">
        <authorList>
            <consortium name="Ensembl"/>
        </authorList>
    </citation>
    <scope>IDENTIFICATION</scope>
</reference>
<keyword evidence="19" id="KW-1185">Reference proteome</keyword>
<dbReference type="GO" id="GO:0036089">
    <property type="term" value="P:cleavage furrow formation"/>
    <property type="evidence" value="ECO:0007669"/>
    <property type="project" value="TreeGrafter"/>
</dbReference>
<evidence type="ECO:0000256" key="12">
    <source>
        <dbReference type="PIRNR" id="PIRNR027744"/>
    </source>
</evidence>
<proteinExistence type="inferred from homology"/>
<dbReference type="InterPro" id="IPR001683">
    <property type="entry name" value="PX_dom"/>
</dbReference>
<dbReference type="InterPro" id="IPR036871">
    <property type="entry name" value="PX_dom_sf"/>
</dbReference>
<evidence type="ECO:0000313" key="18">
    <source>
        <dbReference type="Ensembl" id="ENSOKIP00005073027.1"/>
    </source>
</evidence>
<organism evidence="18 19">
    <name type="scientific">Oncorhynchus kisutch</name>
    <name type="common">Coho salmon</name>
    <name type="synonym">Salmo kisutch</name>
    <dbReference type="NCBI Taxonomy" id="8019"/>
    <lineage>
        <taxon>Eukaryota</taxon>
        <taxon>Metazoa</taxon>
        <taxon>Chordata</taxon>
        <taxon>Craniata</taxon>
        <taxon>Vertebrata</taxon>
        <taxon>Euteleostomi</taxon>
        <taxon>Actinopterygii</taxon>
        <taxon>Neopterygii</taxon>
        <taxon>Teleostei</taxon>
        <taxon>Protacanthopterygii</taxon>
        <taxon>Salmoniformes</taxon>
        <taxon>Salmonidae</taxon>
        <taxon>Salmoninae</taxon>
        <taxon>Oncorhynchus</taxon>
    </lineage>
</organism>
<dbReference type="GO" id="GO:0000278">
    <property type="term" value="P:mitotic cell cycle"/>
    <property type="evidence" value="ECO:0007669"/>
    <property type="project" value="InterPro"/>
</dbReference>
<feature type="binding site" evidence="13">
    <location>
        <position position="255"/>
    </location>
    <ligand>
        <name>a 1,2-diacyl-sn-glycero-3-phospho-(1D-myo-inositol-4,5-bisphosphate)</name>
        <dbReference type="ChEBI" id="CHEBI:58456"/>
    </ligand>
</feature>
<dbReference type="Gene3D" id="2.30.30.40">
    <property type="entry name" value="SH3 Domains"/>
    <property type="match status" value="1"/>
</dbReference>
<dbReference type="GO" id="GO:0005886">
    <property type="term" value="C:plasma membrane"/>
    <property type="evidence" value="ECO:0007669"/>
    <property type="project" value="TreeGrafter"/>
</dbReference>
<evidence type="ECO:0000256" key="10">
    <source>
        <dbReference type="ARBA" id="ARBA00023306"/>
    </source>
</evidence>
<evidence type="ECO:0000256" key="6">
    <source>
        <dbReference type="ARBA" id="ARBA00022618"/>
    </source>
</evidence>
<dbReference type="FunFam" id="1.20.1270.60:FF:000033">
    <property type="entry name" value="Sorting nexin"/>
    <property type="match status" value="1"/>
</dbReference>
<dbReference type="SMART" id="SM00326">
    <property type="entry name" value="SH3"/>
    <property type="match status" value="1"/>
</dbReference>
<keyword evidence="11 12" id="KW-0968">Cytoplasmic vesicle</keyword>
<dbReference type="GO" id="GO:0006897">
    <property type="term" value="P:endocytosis"/>
    <property type="evidence" value="ECO:0007669"/>
    <property type="project" value="UniProtKB-KW"/>
</dbReference>
<evidence type="ECO:0000256" key="11">
    <source>
        <dbReference type="ARBA" id="ARBA00023329"/>
    </source>
</evidence>
<dbReference type="InterPro" id="IPR019497">
    <property type="entry name" value="Sorting_nexin_WASP-bd-dom"/>
</dbReference>
<dbReference type="PROSITE" id="PS50195">
    <property type="entry name" value="PX"/>
    <property type="match status" value="1"/>
</dbReference>
<evidence type="ECO:0000259" key="16">
    <source>
        <dbReference type="PROSITE" id="PS50002"/>
    </source>
</evidence>
<dbReference type="InterPro" id="IPR036028">
    <property type="entry name" value="SH3-like_dom_sf"/>
</dbReference>
<keyword evidence="7" id="KW-0498">Mitosis</keyword>
<dbReference type="PROSITE" id="PS50002">
    <property type="entry name" value="SH3"/>
    <property type="match status" value="1"/>
</dbReference>
<dbReference type="FunFam" id="2.30.30.40:FF:000116">
    <property type="entry name" value="Sorting nexin"/>
    <property type="match status" value="1"/>
</dbReference>
<dbReference type="GO" id="GO:0035091">
    <property type="term" value="F:phosphatidylinositol binding"/>
    <property type="evidence" value="ECO:0007669"/>
    <property type="project" value="InterPro"/>
</dbReference>
<keyword evidence="5" id="KW-0254">Endocytosis</keyword>
<dbReference type="Pfam" id="PF10456">
    <property type="entry name" value="BAR_3_WASP_bdg"/>
    <property type="match status" value="1"/>
</dbReference>
<dbReference type="Gene3D" id="1.20.1270.60">
    <property type="entry name" value="Arfaptin homology (AH) domain/BAR domain"/>
    <property type="match status" value="1"/>
</dbReference>
<dbReference type="GO" id="GO:0015031">
    <property type="term" value="P:protein transport"/>
    <property type="evidence" value="ECO:0007669"/>
    <property type="project" value="UniProtKB-KW"/>
</dbReference>
<keyword evidence="6" id="KW-0132">Cell division</keyword>
<dbReference type="GeneTree" id="ENSGT00940000157724"/>
<dbReference type="InterPro" id="IPR014536">
    <property type="entry name" value="Snx9_fam"/>
</dbReference>
<keyword evidence="8" id="KW-0653">Protein transport</keyword>
<evidence type="ECO:0000256" key="1">
    <source>
        <dbReference type="ARBA" id="ARBA00004180"/>
    </source>
</evidence>
<evidence type="ECO:0000256" key="3">
    <source>
        <dbReference type="ARBA" id="ARBA00022443"/>
    </source>
</evidence>
<evidence type="ECO:0000256" key="2">
    <source>
        <dbReference type="ARBA" id="ARBA00010883"/>
    </source>
</evidence>
<evidence type="ECO:0000256" key="15">
    <source>
        <dbReference type="SAM" id="MobiDB-lite"/>
    </source>
</evidence>
<gene>
    <name evidence="18" type="primary">SNX18</name>
    <name evidence="18" type="synonym">LOC109879400</name>
</gene>
<dbReference type="FunFam" id="3.30.1520.10:FF:000004">
    <property type="entry name" value="Sorting nexin"/>
    <property type="match status" value="1"/>
</dbReference>
<feature type="compositionally biased region" description="Low complexity" evidence="15">
    <location>
        <begin position="98"/>
        <end position="108"/>
    </location>
</feature>
<dbReference type="PANTHER" id="PTHR45827">
    <property type="entry name" value="SORTING NEXIN"/>
    <property type="match status" value="1"/>
</dbReference>
<evidence type="ECO:0000256" key="4">
    <source>
        <dbReference type="ARBA" id="ARBA00022448"/>
    </source>
</evidence>
<feature type="binding site" evidence="13">
    <location>
        <position position="295"/>
    </location>
    <ligand>
        <name>a 1,2-diacyl-sn-glycero-3-phospho-(1D-myo-inositol-4,5-bisphosphate)</name>
        <dbReference type="ChEBI" id="CHEBI:58456"/>
    </ligand>
</feature>
<comment type="subcellular location">
    <subcellularLocation>
        <location evidence="1">Cytoplasmic vesicle membrane</location>
        <topology evidence="1">Peripheral membrane protein</topology>
        <orientation evidence="1">Cytoplasmic side</orientation>
    </subcellularLocation>
</comment>
<dbReference type="Pfam" id="PF00787">
    <property type="entry name" value="PX"/>
    <property type="match status" value="1"/>
</dbReference>
<dbReference type="SUPFAM" id="SSF50044">
    <property type="entry name" value="SH3-domain"/>
    <property type="match status" value="1"/>
</dbReference>
<evidence type="ECO:0000256" key="8">
    <source>
        <dbReference type="ARBA" id="ARBA00022927"/>
    </source>
</evidence>
<feature type="compositionally biased region" description="Acidic residues" evidence="15">
    <location>
        <begin position="110"/>
        <end position="120"/>
    </location>
</feature>
<keyword evidence="10" id="KW-0131">Cell cycle</keyword>
<protein>
    <recommendedName>
        <fullName evidence="12">Sorting nexin</fullName>
    </recommendedName>
</protein>
<keyword evidence="9 12" id="KW-0472">Membrane</keyword>
<evidence type="ECO:0000259" key="17">
    <source>
        <dbReference type="PROSITE" id="PS50195"/>
    </source>
</evidence>
<dbReference type="GO" id="GO:0016197">
    <property type="term" value="P:endosomal transport"/>
    <property type="evidence" value="ECO:0007669"/>
    <property type="project" value="TreeGrafter"/>
</dbReference>
<dbReference type="GO" id="GO:0097320">
    <property type="term" value="P:plasma membrane tubulation"/>
    <property type="evidence" value="ECO:0007669"/>
    <property type="project" value="TreeGrafter"/>
</dbReference>
<evidence type="ECO:0000256" key="5">
    <source>
        <dbReference type="ARBA" id="ARBA00022583"/>
    </source>
</evidence>
<dbReference type="SUPFAM" id="SSF64268">
    <property type="entry name" value="PX domain"/>
    <property type="match status" value="1"/>
</dbReference>
<dbReference type="GO" id="GO:0030659">
    <property type="term" value="C:cytoplasmic vesicle membrane"/>
    <property type="evidence" value="ECO:0007669"/>
    <property type="project" value="UniProtKB-SubCell"/>
</dbReference>
<keyword evidence="4" id="KW-0813">Transport</keyword>
<dbReference type="InterPro" id="IPR001452">
    <property type="entry name" value="SH3_domain"/>
</dbReference>
<dbReference type="PIRSF" id="PIRSF027744">
    <property type="entry name" value="Snx9"/>
    <property type="match status" value="1"/>
</dbReference>